<reference evidence="2" key="1">
    <citation type="submission" date="2020-06" db="EMBL/GenBank/DDBJ databases">
        <authorList>
            <person name="Li T."/>
            <person name="Hu X."/>
            <person name="Zhang T."/>
            <person name="Song X."/>
            <person name="Zhang H."/>
            <person name="Dai N."/>
            <person name="Sheng W."/>
            <person name="Hou X."/>
            <person name="Wei L."/>
        </authorList>
    </citation>
    <scope>NUCLEOTIDE SEQUENCE</scope>
    <source>
        <strain evidence="2">G02</strain>
        <tissue evidence="2">Leaf</tissue>
    </source>
</reference>
<gene>
    <name evidence="2" type="ORF">Sradi_5290900</name>
</gene>
<dbReference type="AlphaFoldDB" id="A0AAW2LMC0"/>
<comment type="caution">
    <text evidence="2">The sequence shown here is derived from an EMBL/GenBank/DDBJ whole genome shotgun (WGS) entry which is preliminary data.</text>
</comment>
<evidence type="ECO:0000313" key="2">
    <source>
        <dbReference type="EMBL" id="KAL0320294.1"/>
    </source>
</evidence>
<evidence type="ECO:0000256" key="1">
    <source>
        <dbReference type="SAM" id="MobiDB-lite"/>
    </source>
</evidence>
<reference evidence="2" key="2">
    <citation type="journal article" date="2024" name="Plant">
        <title>Genomic evolution and insights into agronomic trait innovations of Sesamum species.</title>
        <authorList>
            <person name="Miao H."/>
            <person name="Wang L."/>
            <person name="Qu L."/>
            <person name="Liu H."/>
            <person name="Sun Y."/>
            <person name="Le M."/>
            <person name="Wang Q."/>
            <person name="Wei S."/>
            <person name="Zheng Y."/>
            <person name="Lin W."/>
            <person name="Duan Y."/>
            <person name="Cao H."/>
            <person name="Xiong S."/>
            <person name="Wang X."/>
            <person name="Wei L."/>
            <person name="Li C."/>
            <person name="Ma Q."/>
            <person name="Ju M."/>
            <person name="Zhao R."/>
            <person name="Li G."/>
            <person name="Mu C."/>
            <person name="Tian Q."/>
            <person name="Mei H."/>
            <person name="Zhang T."/>
            <person name="Gao T."/>
            <person name="Zhang H."/>
        </authorList>
    </citation>
    <scope>NUCLEOTIDE SEQUENCE</scope>
    <source>
        <strain evidence="2">G02</strain>
    </source>
</reference>
<feature type="region of interest" description="Disordered" evidence="1">
    <location>
        <begin position="98"/>
        <end position="122"/>
    </location>
</feature>
<proteinExistence type="predicted"/>
<accession>A0AAW2LMC0</accession>
<protein>
    <submittedName>
        <fullName evidence="2">Uncharacterized protein</fullName>
    </submittedName>
</protein>
<dbReference type="EMBL" id="JACGWJ010000024">
    <property type="protein sequence ID" value="KAL0320294.1"/>
    <property type="molecule type" value="Genomic_DNA"/>
</dbReference>
<name>A0AAW2LMC0_SESRA</name>
<sequence length="138" mass="15146">MEETFFSKFTTVSHNWEFSSSGIAAHLLGDAARLGLSGYWPTIFATSLLDRVITPRLGPIKTRDSDTTSQGERGTVRLAVRSKRQLLPNSNTRLSTLAQHADRIGTPNATTESNSKQGAVECSKSNTSFRTGFLLNRK</sequence>
<feature type="compositionally biased region" description="Polar residues" evidence="1">
    <location>
        <begin position="107"/>
        <end position="122"/>
    </location>
</feature>
<organism evidence="2">
    <name type="scientific">Sesamum radiatum</name>
    <name type="common">Black benniseed</name>
    <dbReference type="NCBI Taxonomy" id="300843"/>
    <lineage>
        <taxon>Eukaryota</taxon>
        <taxon>Viridiplantae</taxon>
        <taxon>Streptophyta</taxon>
        <taxon>Embryophyta</taxon>
        <taxon>Tracheophyta</taxon>
        <taxon>Spermatophyta</taxon>
        <taxon>Magnoliopsida</taxon>
        <taxon>eudicotyledons</taxon>
        <taxon>Gunneridae</taxon>
        <taxon>Pentapetalae</taxon>
        <taxon>asterids</taxon>
        <taxon>lamiids</taxon>
        <taxon>Lamiales</taxon>
        <taxon>Pedaliaceae</taxon>
        <taxon>Sesamum</taxon>
    </lineage>
</organism>